<dbReference type="InterPro" id="IPR035089">
    <property type="entry name" value="Phage_sheath_subtilisin"/>
</dbReference>
<sequence>MSFPRYPSSNRVPGVFADIDPSKANTATAQLRALIIAQMAGGTAVAGTPVVVPSVSAAITLFGAGSQAAIAVQHYRNIDTFGELWVLPLADDDAAQAAAGSIGITGTTSASGTLVLLFDNVSVSIPYAAGDTAATILGRIPSAMAKVTGIPLSAGAVADGALPLTAINKGLCGNDILIGISDQSSDYVSAGLAVTITQPTGGTQNPTTLATALLALGSKPYDFIACPYTDAASLGALKAFLSTASGRWSWNEMIFGHVYSAIRGTLGTVTTFAQSVNDEHLTVMPIADSPSSPLRWAAEIAASAAVKCRADPALPITQMALTIAPPSDGNVWSFSEQNSLLYEGMSVFSVSDDGTVSILRLITTYQENVAGSPDDSYLDVETMNTLAYVIRDLRTFQQPYLAMKLVSDTTRIPGGSGCINAPVVKQALIGRYRFLETAGYVQNSANFAAAIIVQNKGAGQLAESLPIDVANQVRTIPMLIQFRKS</sequence>
<comment type="similarity">
    <text evidence="1">Belongs to the myoviridae tail sheath protein family.</text>
</comment>
<dbReference type="Proteomes" id="UP000179145">
    <property type="component" value="Chromosome"/>
</dbReference>
<organism evidence="3 4">
    <name type="scientific">Kozakia baliensis</name>
    <dbReference type="NCBI Taxonomy" id="153496"/>
    <lineage>
        <taxon>Bacteria</taxon>
        <taxon>Pseudomonadati</taxon>
        <taxon>Pseudomonadota</taxon>
        <taxon>Alphaproteobacteria</taxon>
        <taxon>Acetobacterales</taxon>
        <taxon>Acetobacteraceae</taxon>
        <taxon>Kozakia</taxon>
    </lineage>
</organism>
<dbReference type="PIRSF" id="PIRSF007349">
    <property type="entry name" value="Tsp_L"/>
    <property type="match status" value="1"/>
</dbReference>
<evidence type="ECO:0000313" key="3">
    <source>
        <dbReference type="EMBL" id="AOX18178.1"/>
    </source>
</evidence>
<feature type="domain" description="Tail sheath protein subtilisin-like" evidence="2">
    <location>
        <begin position="210"/>
        <end position="364"/>
    </location>
</feature>
<reference evidence="3 4" key="1">
    <citation type="journal article" date="2016" name="Microb. Cell Fact.">
        <title>Dissection of exopolysaccharide biosynthesis in Kozakia baliensis.</title>
        <authorList>
            <person name="Brandt J.U."/>
            <person name="Jakob F."/>
            <person name="Behr J."/>
            <person name="Geissler A.J."/>
            <person name="Vogel R.F."/>
        </authorList>
    </citation>
    <scope>NUCLEOTIDE SEQUENCE [LARGE SCALE GENOMIC DNA]</scope>
    <source>
        <strain evidence="3 4">DSM 14400</strain>
    </source>
</reference>
<keyword evidence="4" id="KW-1185">Reference proteome</keyword>
<proteinExistence type="inferred from homology"/>
<accession>A0A1D8UWW8</accession>
<dbReference type="InterPro" id="IPR007067">
    <property type="entry name" value="Tail_sheath"/>
</dbReference>
<dbReference type="Pfam" id="PF04984">
    <property type="entry name" value="Phage_sheath_1"/>
    <property type="match status" value="1"/>
</dbReference>
<dbReference type="AlphaFoldDB" id="A0A1D8UWW8"/>
<evidence type="ECO:0000259" key="2">
    <source>
        <dbReference type="Pfam" id="PF04984"/>
    </source>
</evidence>
<dbReference type="KEGG" id="kba:A0U89_06985"/>
<gene>
    <name evidence="3" type="ORF">A0U89_06985</name>
</gene>
<evidence type="ECO:0000313" key="4">
    <source>
        <dbReference type="Proteomes" id="UP000179145"/>
    </source>
</evidence>
<name>A0A1D8UWW8_9PROT</name>
<dbReference type="STRING" id="153496.A0U89_06985"/>
<dbReference type="EMBL" id="CP014674">
    <property type="protein sequence ID" value="AOX18178.1"/>
    <property type="molecule type" value="Genomic_DNA"/>
</dbReference>
<evidence type="ECO:0000256" key="1">
    <source>
        <dbReference type="ARBA" id="ARBA00008005"/>
    </source>
</evidence>
<protein>
    <recommendedName>
        <fullName evidence="2">Tail sheath protein subtilisin-like domain-containing protein</fullName>
    </recommendedName>
</protein>